<keyword evidence="1" id="KW-1185">Reference proteome</keyword>
<reference evidence="2" key="1">
    <citation type="submission" date="2022-11" db="UniProtKB">
        <authorList>
            <consortium name="WormBaseParasite"/>
        </authorList>
    </citation>
    <scope>IDENTIFICATION</scope>
</reference>
<name>A0A915NIE4_9BILA</name>
<proteinExistence type="predicted"/>
<evidence type="ECO:0000313" key="1">
    <source>
        <dbReference type="Proteomes" id="UP000887560"/>
    </source>
</evidence>
<dbReference type="AlphaFoldDB" id="A0A915NIE4"/>
<evidence type="ECO:0000313" key="2">
    <source>
        <dbReference type="WBParaSite" id="scf7180000417007.g839"/>
    </source>
</evidence>
<dbReference type="Proteomes" id="UP000887560">
    <property type="component" value="Unplaced"/>
</dbReference>
<sequence length="103" mass="11298">MVMLANTTEIHHIDGDASEKKVLKRFPYAACGGILHVIGNAEELYFKGIPGGFIKPFQYCAKTVSIDHIDGDGKDDADSSYAVETGGRLKDIREDCTLETTYL</sequence>
<organism evidence="1 2">
    <name type="scientific">Meloidogyne floridensis</name>
    <dbReference type="NCBI Taxonomy" id="298350"/>
    <lineage>
        <taxon>Eukaryota</taxon>
        <taxon>Metazoa</taxon>
        <taxon>Ecdysozoa</taxon>
        <taxon>Nematoda</taxon>
        <taxon>Chromadorea</taxon>
        <taxon>Rhabditida</taxon>
        <taxon>Tylenchina</taxon>
        <taxon>Tylenchomorpha</taxon>
        <taxon>Tylenchoidea</taxon>
        <taxon>Meloidogynidae</taxon>
        <taxon>Meloidogyninae</taxon>
        <taxon>Meloidogyne</taxon>
    </lineage>
</organism>
<dbReference type="WBParaSite" id="scf7180000417007.g839">
    <property type="protein sequence ID" value="scf7180000417007.g839"/>
    <property type="gene ID" value="scf7180000417007.g839"/>
</dbReference>
<protein>
    <submittedName>
        <fullName evidence="2">Pectate lyase</fullName>
    </submittedName>
</protein>
<accession>A0A915NIE4</accession>